<dbReference type="HOGENOM" id="CLU_133108_0_0_2"/>
<proteinExistence type="predicted"/>
<evidence type="ECO:0000313" key="3">
    <source>
        <dbReference type="Proteomes" id="UP000033066"/>
    </source>
</evidence>
<dbReference type="Proteomes" id="UP000033066">
    <property type="component" value="Chromosome"/>
</dbReference>
<dbReference type="RefSeq" id="WP_048109085.1">
    <property type="nucleotide sequence ID" value="NZ_CP009517.1"/>
</dbReference>
<dbReference type="Pfam" id="PF12680">
    <property type="entry name" value="SnoaL_2"/>
    <property type="match status" value="1"/>
</dbReference>
<accession>A0A0E3SMG9</accession>
<reference evidence="2" key="1">
    <citation type="submission" date="2014-07" db="EMBL/GenBank/DDBJ databases">
        <title>Methanogenic archaea and the global carbon cycle.</title>
        <authorList>
            <person name="Henriksen J.R."/>
            <person name="Luke J."/>
            <person name="Reinhart S."/>
            <person name="Benedict M.N."/>
            <person name="Youngblut N.D."/>
            <person name="Metcalf M.E."/>
            <person name="Whitaker R.J."/>
            <person name="Metcalf W.W."/>
        </authorList>
    </citation>
    <scope>NUCLEOTIDE SEQUENCE [LARGE SCALE GENOMIC DNA]</scope>
    <source>
        <strain evidence="2">3</strain>
    </source>
</reference>
<dbReference type="InterPro" id="IPR037401">
    <property type="entry name" value="SnoaL-like"/>
</dbReference>
<dbReference type="PATRIC" id="fig|1434107.4.peg.3646"/>
<dbReference type="EMBL" id="CP009517">
    <property type="protein sequence ID" value="AKB83451.1"/>
    <property type="molecule type" value="Genomic_DNA"/>
</dbReference>
<keyword evidence="3" id="KW-1185">Reference proteome</keyword>
<organism evidence="2 3">
    <name type="scientific">Methanosarcina barkeri 3</name>
    <dbReference type="NCBI Taxonomy" id="1434107"/>
    <lineage>
        <taxon>Archaea</taxon>
        <taxon>Methanobacteriati</taxon>
        <taxon>Methanobacteriota</taxon>
        <taxon>Stenosarchaea group</taxon>
        <taxon>Methanomicrobia</taxon>
        <taxon>Methanosarcinales</taxon>
        <taxon>Methanosarcinaceae</taxon>
        <taxon>Methanosarcina</taxon>
    </lineage>
</organism>
<protein>
    <recommendedName>
        <fullName evidence="1">SnoaL-like domain-containing protein</fullName>
    </recommendedName>
</protein>
<gene>
    <name evidence="2" type="ORF">MSBR3_2873</name>
</gene>
<dbReference type="InterPro" id="IPR032710">
    <property type="entry name" value="NTF2-like_dom_sf"/>
</dbReference>
<dbReference type="SUPFAM" id="SSF54427">
    <property type="entry name" value="NTF2-like"/>
    <property type="match status" value="1"/>
</dbReference>
<dbReference type="GeneID" id="24790507"/>
<evidence type="ECO:0000313" key="2">
    <source>
        <dbReference type="EMBL" id="AKB83451.1"/>
    </source>
</evidence>
<dbReference type="OrthoDB" id="41102at2157"/>
<sequence length="120" mass="14030">MISVLEAQEFAREWIEAWNSHNIDRILEHYSEDFEMTTPMIVLVMNDQTGTLKGKKNVKPYWEKALEKVPDLRFELLDVFVSVNSLVIYYKAVFGKRAAEILFFGEDGKVNRSIAHYNEI</sequence>
<evidence type="ECO:0000259" key="1">
    <source>
        <dbReference type="Pfam" id="PF12680"/>
    </source>
</evidence>
<dbReference type="AlphaFoldDB" id="A0A0E3SMG9"/>
<name>A0A0E3SMG9_METBA</name>
<dbReference type="Gene3D" id="3.10.450.50">
    <property type="match status" value="1"/>
</dbReference>
<feature type="domain" description="SnoaL-like" evidence="1">
    <location>
        <begin position="11"/>
        <end position="92"/>
    </location>
</feature>
<dbReference type="KEGG" id="mbak:MSBR3_2873"/>